<organism evidence="2 3">
    <name type="scientific">Planobacterium oryzisoli</name>
    <dbReference type="NCBI Taxonomy" id="2771435"/>
    <lineage>
        <taxon>Bacteria</taxon>
        <taxon>Pseudomonadati</taxon>
        <taxon>Bacteroidota</taxon>
        <taxon>Flavobacteriia</taxon>
        <taxon>Flavobacteriales</taxon>
        <taxon>Weeksellaceae</taxon>
        <taxon>Chryseobacterium group</taxon>
        <taxon>Chryseobacterium</taxon>
    </lineage>
</organism>
<accession>A0A930YUE1</accession>
<dbReference type="RefSeq" id="WP_194738490.1">
    <property type="nucleotide sequence ID" value="NZ_JADKYY010000002.1"/>
</dbReference>
<dbReference type="InterPro" id="IPR021215">
    <property type="entry name" value="DUF2752"/>
</dbReference>
<dbReference type="Proteomes" id="UP000694480">
    <property type="component" value="Unassembled WGS sequence"/>
</dbReference>
<gene>
    <name evidence="2" type="ORF">IC612_01925</name>
</gene>
<keyword evidence="1" id="KW-0812">Transmembrane</keyword>
<keyword evidence="1" id="KW-1133">Transmembrane helix</keyword>
<evidence type="ECO:0000256" key="1">
    <source>
        <dbReference type="SAM" id="Phobius"/>
    </source>
</evidence>
<dbReference type="EMBL" id="JADKYY010000002">
    <property type="protein sequence ID" value="MBF5026554.1"/>
    <property type="molecule type" value="Genomic_DNA"/>
</dbReference>
<evidence type="ECO:0000313" key="2">
    <source>
        <dbReference type="EMBL" id="MBF5026554.1"/>
    </source>
</evidence>
<dbReference type="AlphaFoldDB" id="A0A930YUE1"/>
<proteinExistence type="predicted"/>
<protein>
    <submittedName>
        <fullName evidence="2">DUF2752 domain-containing protein</fullName>
    </submittedName>
</protein>
<name>A0A930YUE1_9FLAO</name>
<evidence type="ECO:0000313" key="3">
    <source>
        <dbReference type="Proteomes" id="UP000694480"/>
    </source>
</evidence>
<keyword evidence="3" id="KW-1185">Reference proteome</keyword>
<feature type="transmembrane region" description="Helical" evidence="1">
    <location>
        <begin position="72"/>
        <end position="90"/>
    </location>
</feature>
<feature type="transmembrane region" description="Helical" evidence="1">
    <location>
        <begin position="42"/>
        <end position="60"/>
    </location>
</feature>
<dbReference type="Pfam" id="PF10825">
    <property type="entry name" value="DUF2752"/>
    <property type="match status" value="1"/>
</dbReference>
<sequence>MSFIEDIFLSCPYQKYLGIHCLGCGAQRAALELLEGNFAEAWHLYPAIFPLSALLLTFVLSKIVTVPSLAKIQWALLTVSVLLVFTNYYLGTA</sequence>
<comment type="caution">
    <text evidence="2">The sequence shown here is derived from an EMBL/GenBank/DDBJ whole genome shotgun (WGS) entry which is preliminary data.</text>
</comment>
<reference evidence="2" key="1">
    <citation type="submission" date="2020-11" db="EMBL/GenBank/DDBJ databases">
        <title>Genome seq and assembly of Planobacterium sp.</title>
        <authorList>
            <person name="Chhetri G."/>
        </authorList>
    </citation>
    <scope>NUCLEOTIDE SEQUENCE</scope>
    <source>
        <strain evidence="2">GCR5</strain>
    </source>
</reference>
<keyword evidence="1" id="KW-0472">Membrane</keyword>